<evidence type="ECO:0000313" key="5">
    <source>
        <dbReference type="EMBL" id="VCU43556.1"/>
    </source>
</evidence>
<dbReference type="GO" id="GO:0098015">
    <property type="term" value="C:virus tail"/>
    <property type="evidence" value="ECO:0007669"/>
    <property type="project" value="UniProtKB-KW"/>
</dbReference>
<dbReference type="PROSITE" id="PS51688">
    <property type="entry name" value="ICA"/>
    <property type="match status" value="1"/>
</dbReference>
<dbReference type="Proteomes" id="UP000309661">
    <property type="component" value="Segment"/>
</dbReference>
<keyword evidence="6" id="KW-1185">Reference proteome</keyword>
<feature type="domain" description="Peptidase S74" evidence="4">
    <location>
        <begin position="479"/>
        <end position="579"/>
    </location>
</feature>
<keyword evidence="2" id="KW-0946">Virion</keyword>
<sequence length="589" mass="63554">MVTKTVIPTDITKLKNESLNKNNNLSDLADRAAAWLNVRPIGSTPLAGDPVSDYDAATKRWVENKLNTGTVGPTMNGVMNYGVGDFHLRDSRAYIQPYEVVSDGQLLNRADWPELWAYAQMVGAIDDSVWLADVGQRGKYSTGDGTTTFRVPDRNGVQLNSIKGLFARGDGGGDAGQAGSISEAAAPNITGSFPGAIAGAYEEALNRYSSRFGLIGAIGGENGLGAAPGGASKSFAVVNPDNQYGFSFDANLADPVYGRYGIKGTIIPNSFIGVWVIRASGGFVAAKTSWSVISGDAVKPNTGTTVYGGSVLSEYKVGTSSEAVSTLRAKATIGGTYSTELLIDNKSTGKSNSAQLVDNGDFVTDRFKARLVTGMAWSQTGWVQGTLSQNEVNIGSTFNFNSILSGSQSSSAGYKTSAHFGLIHNDLGSFADSCWQVAGDDDNKFGVRLKIQPNNNSIYFYSWWPGASATYTLQLNAVSDSRLKHDIKAIDATKSIEVLKGLEFQSFVYNNDEKSRVRRGVIAQQVETIEPLYVKTRKFYNDDGIEQEQKELDTTPMLLDTMHVVQDLIKRIEDLEKELEQLKVQLVSQ</sequence>
<evidence type="ECO:0000256" key="1">
    <source>
        <dbReference type="ARBA" id="ARBA00004328"/>
    </source>
</evidence>
<evidence type="ECO:0000259" key="4">
    <source>
        <dbReference type="PROSITE" id="PS51688"/>
    </source>
</evidence>
<dbReference type="GeneID" id="55016247"/>
<protein>
    <submittedName>
        <fullName evidence="5">Tail fiber protein</fullName>
    </submittedName>
</protein>
<keyword evidence="3" id="KW-0175">Coiled coil</keyword>
<reference evidence="5 6" key="1">
    <citation type="submission" date="2018-10" db="EMBL/GenBank/DDBJ databases">
        <authorList>
            <person name="Redgwell R T."/>
            <person name="Michniewski S."/>
            <person name="Millard A."/>
        </authorList>
    </citation>
    <scope>NUCLEOTIDE SEQUENCE [LARGE SCALE GENOMIC DNA]</scope>
    <source>
        <strain evidence="5 6">Escherichia virus vB_Eco_mar004NP2</strain>
    </source>
</reference>
<keyword evidence="2" id="KW-1227">Viral tail protein</keyword>
<dbReference type="EMBL" id="LR027384">
    <property type="protein sequence ID" value="VCU43556.1"/>
    <property type="molecule type" value="Genomic_DNA"/>
</dbReference>
<organism evidence="5 6">
    <name type="scientific">Escherichia phage vB_Eco_mar004NP2</name>
    <dbReference type="NCBI Taxonomy" id="2419762"/>
    <lineage>
        <taxon>Viruses</taxon>
        <taxon>Duplodnaviria</taxon>
        <taxon>Heunggongvirae</taxon>
        <taxon>Uroviricota</taxon>
        <taxon>Caudoviricetes</taxon>
        <taxon>Demerecviridae</taxon>
        <taxon>Markadamsvirinae</taxon>
        <taxon>Tequintavirus</taxon>
        <taxon>Tequintavirus mar004NP2</taxon>
    </lineage>
</organism>
<name>A0A3P4A849_9CAUD</name>
<comment type="subcellular location">
    <subcellularLocation>
        <location evidence="1">Virion</location>
    </subcellularLocation>
</comment>
<dbReference type="RefSeq" id="YP_009824675.1">
    <property type="nucleotide sequence ID" value="NC_048205.1"/>
</dbReference>
<evidence type="ECO:0000256" key="2">
    <source>
        <dbReference type="ARBA" id="ARBA00022732"/>
    </source>
</evidence>
<evidence type="ECO:0000256" key="3">
    <source>
        <dbReference type="SAM" id="Coils"/>
    </source>
</evidence>
<proteinExistence type="predicted"/>
<dbReference type="Pfam" id="PF13884">
    <property type="entry name" value="Peptidase_S74"/>
    <property type="match status" value="1"/>
</dbReference>
<gene>
    <name evidence="5" type="primary">orf135</name>
    <name evidence="5" type="ORF">MAR004NP2_00162</name>
</gene>
<dbReference type="KEGG" id="vg:55016247"/>
<evidence type="ECO:0000313" key="6">
    <source>
        <dbReference type="Proteomes" id="UP000309661"/>
    </source>
</evidence>
<accession>A0A3P4A849</accession>
<dbReference type="InterPro" id="IPR030392">
    <property type="entry name" value="S74_ICA"/>
</dbReference>
<feature type="coiled-coil region" evidence="3">
    <location>
        <begin position="558"/>
        <end position="589"/>
    </location>
</feature>